<reference evidence="7" key="1">
    <citation type="submission" date="2014-06" db="EMBL/GenBank/DDBJ databases">
        <authorList>
            <person name="Urmite Genomes Urmite Genomes"/>
        </authorList>
    </citation>
    <scope>NUCLEOTIDE SEQUENCE</scope>
</reference>
<dbReference type="EMBL" id="LK931336">
    <property type="protein sequence ID" value="CDZ85668.1"/>
    <property type="molecule type" value="Genomic_DNA"/>
</dbReference>
<evidence type="ECO:0000256" key="6">
    <source>
        <dbReference type="SAM" id="Phobius"/>
    </source>
</evidence>
<evidence type="ECO:0000256" key="1">
    <source>
        <dbReference type="ARBA" id="ARBA00004167"/>
    </source>
</evidence>
<dbReference type="InterPro" id="IPR051621">
    <property type="entry name" value="T2SS_protein_J"/>
</dbReference>
<dbReference type="PIRSF" id="PIRSF004525">
    <property type="entry name" value="Pilin_peptidase-dep_B_prd"/>
    <property type="match status" value="1"/>
</dbReference>
<evidence type="ECO:0000256" key="2">
    <source>
        <dbReference type="ARBA" id="ARBA00022481"/>
    </source>
</evidence>
<dbReference type="InterPro" id="IPR016419">
    <property type="entry name" value="Prepilin_Pept-dep_B_prd"/>
</dbReference>
<dbReference type="PANTHER" id="PTHR39583:SF3">
    <property type="entry name" value="PREPILIN PEPTIDASE-DEPENDENT PROTEIN B"/>
    <property type="match status" value="1"/>
</dbReference>
<evidence type="ECO:0000256" key="4">
    <source>
        <dbReference type="ARBA" id="ARBA00022989"/>
    </source>
</evidence>
<dbReference type="PANTHER" id="PTHR39583">
    <property type="entry name" value="TYPE II SECRETION SYSTEM PROTEIN J-RELATED"/>
    <property type="match status" value="1"/>
</dbReference>
<dbReference type="Pfam" id="PF07963">
    <property type="entry name" value="N_methyl"/>
    <property type="match status" value="1"/>
</dbReference>
<dbReference type="RefSeq" id="WP_058668040.1">
    <property type="nucleotide sequence ID" value="NZ_ABTEQQ020000003.1"/>
</dbReference>
<evidence type="ECO:0000313" key="9">
    <source>
        <dbReference type="EMBL" id="RSC16852.1"/>
    </source>
</evidence>
<evidence type="ECO:0000256" key="3">
    <source>
        <dbReference type="ARBA" id="ARBA00022692"/>
    </source>
</evidence>
<reference evidence="8" key="4">
    <citation type="submission" date="2020-11" db="EMBL/GenBank/DDBJ databases">
        <title>Enhanced detection system for hospital associated transmission using whole genome sequencing surveillance.</title>
        <authorList>
            <person name="Harrison L.H."/>
            <person name="Van Tyne D."/>
            <person name="Marsh J.W."/>
            <person name="Griffith M.P."/>
            <person name="Snyder D.J."/>
            <person name="Cooper V.S."/>
            <person name="Mustapha M."/>
        </authorList>
    </citation>
    <scope>NUCLEOTIDE SEQUENCE</scope>
    <source>
        <strain evidence="8">CB00014</strain>
    </source>
</reference>
<dbReference type="EMBL" id="RKIT01000002">
    <property type="protein sequence ID" value="RSC16852.1"/>
    <property type="molecule type" value="Genomic_DNA"/>
</dbReference>
<evidence type="ECO:0000313" key="10">
    <source>
        <dbReference type="Proteomes" id="UP000282299"/>
    </source>
</evidence>
<keyword evidence="5 6" id="KW-0472">Membrane</keyword>
<protein>
    <submittedName>
        <fullName evidence="7 8">Prepilin peptidase-dependent protein</fullName>
    </submittedName>
    <submittedName>
        <fullName evidence="9">Prepilin-type cleavage/methylation domain-containing protein</fullName>
    </submittedName>
</protein>
<dbReference type="NCBIfam" id="TIGR02532">
    <property type="entry name" value="IV_pilin_GFxxxE"/>
    <property type="match status" value="1"/>
</dbReference>
<dbReference type="GO" id="GO:0016020">
    <property type="term" value="C:membrane"/>
    <property type="evidence" value="ECO:0007669"/>
    <property type="project" value="UniProtKB-SubCell"/>
</dbReference>
<dbReference type="NCBIfam" id="NF007848">
    <property type="entry name" value="PRK10557.1"/>
    <property type="match status" value="1"/>
</dbReference>
<dbReference type="Proteomes" id="UP000807555">
    <property type="component" value="Unassembled WGS sequence"/>
</dbReference>
<dbReference type="Proteomes" id="UP000282299">
    <property type="component" value="Unassembled WGS sequence"/>
</dbReference>
<keyword evidence="4 6" id="KW-1133">Transmembrane helix</keyword>
<dbReference type="AlphaFoldDB" id="A0A078LP29"/>
<comment type="subcellular location">
    <subcellularLocation>
        <location evidence="1">Membrane</location>
        <topology evidence="1">Single-pass membrane protein</topology>
    </subcellularLocation>
</comment>
<reference evidence="9" key="3">
    <citation type="submission" date="2018-10" db="EMBL/GenBank/DDBJ databases">
        <title>FDA dAtabase for Regulatory Grade micrObial Sequences (FDA-ARGOS): Supporting development and validation of Infectious Disease Dx tests.</title>
        <authorList>
            <person name="Campos J."/>
            <person name="Goldberg B."/>
            <person name="Tallon L.J."/>
            <person name="Sadzewicz L."/>
            <person name="Zhao X."/>
            <person name="Vavikolanu K."/>
            <person name="Mehta A."/>
            <person name="Aluvathingal J."/>
            <person name="Nadendla S."/>
            <person name="Geyer C."/>
            <person name="Nandy P."/>
            <person name="Yan Y."/>
            <person name="Sichtig H."/>
        </authorList>
    </citation>
    <scope>NUCLEOTIDE SEQUENCE</scope>
    <source>
        <strain evidence="9">FDAARGOS_526</strain>
    </source>
</reference>
<sequence>MSMNERGFSLLEILIAMAISSMLLLGAARFLPALQREILQTTRQLLLEDEIWQRAYTVAKHLQRAGYCRGNCTGKGLVIAGQGECVIVQWDANNNGRWETAPGKEAEQIGFRLNNKTLETLRGATSCADKGWDKMTDPDTVQIEAFNVERQEMPGFAPVLTLSLQGRSKAASKTAVKAQYSVTGFNL</sequence>
<gene>
    <name evidence="7" type="primary">ppdB</name>
    <name evidence="7" type="ORF">BN1086_03888</name>
    <name evidence="9" type="ORF">EGS84_07790</name>
    <name evidence="8" type="ORF">I5687_05750</name>
</gene>
<dbReference type="PROSITE" id="PS00409">
    <property type="entry name" value="PROKAR_NTER_METHYL"/>
    <property type="match status" value="1"/>
</dbReference>
<evidence type="ECO:0000256" key="5">
    <source>
        <dbReference type="ARBA" id="ARBA00023136"/>
    </source>
</evidence>
<organism evidence="7">
    <name type="scientific">Citrobacter koseri</name>
    <name type="common">Citrobacter diversus</name>
    <dbReference type="NCBI Taxonomy" id="545"/>
    <lineage>
        <taxon>Bacteria</taxon>
        <taxon>Pseudomonadati</taxon>
        <taxon>Pseudomonadota</taxon>
        <taxon>Gammaproteobacteria</taxon>
        <taxon>Enterobacterales</taxon>
        <taxon>Enterobacteriaceae</taxon>
        <taxon>Citrobacter</taxon>
    </lineage>
</organism>
<dbReference type="PATRIC" id="fig|545.12.peg.3893"/>
<dbReference type="GO" id="GO:0015628">
    <property type="term" value="P:protein secretion by the type II secretion system"/>
    <property type="evidence" value="ECO:0007669"/>
    <property type="project" value="TreeGrafter"/>
</dbReference>
<feature type="transmembrane region" description="Helical" evidence="6">
    <location>
        <begin position="7"/>
        <end position="31"/>
    </location>
</feature>
<keyword evidence="2" id="KW-0488">Methylation</keyword>
<keyword evidence="3 6" id="KW-0812">Transmembrane</keyword>
<dbReference type="EMBL" id="JADVNV010000002">
    <property type="protein sequence ID" value="MBJ9867451.1"/>
    <property type="molecule type" value="Genomic_DNA"/>
</dbReference>
<accession>A0A078LP29</accession>
<evidence type="ECO:0000313" key="8">
    <source>
        <dbReference type="EMBL" id="MBJ9867451.1"/>
    </source>
</evidence>
<reference evidence="10" key="2">
    <citation type="submission" date="2018-10" db="EMBL/GenBank/DDBJ databases">
        <title>FDA dAtabase for Regulatory Grade micrObial Sequences (FDA-ARGOS): Supporting development and validation of Infectious Disease Dx tests.</title>
        <authorList>
            <person name="Goldberg B."/>
            <person name="Campos J."/>
            <person name="Tallon L."/>
            <person name="Sadzewicz L."/>
            <person name="Zhao X."/>
            <person name="Vavikolanu K."/>
            <person name="Mehta A."/>
            <person name="Aluvathingal J."/>
            <person name="Nadendla S."/>
            <person name="Geyer C."/>
            <person name="Nandy P."/>
            <person name="Yan Y."/>
            <person name="Sichtig H."/>
        </authorList>
    </citation>
    <scope>NUCLEOTIDE SEQUENCE [LARGE SCALE GENOMIC DNA]</scope>
    <source>
        <strain evidence="10">FDAARGOS_526</strain>
    </source>
</reference>
<evidence type="ECO:0000313" key="7">
    <source>
        <dbReference type="EMBL" id="CDZ85668.1"/>
    </source>
</evidence>
<proteinExistence type="predicted"/>
<name>A0A078LP29_CITKO</name>
<dbReference type="InterPro" id="IPR012902">
    <property type="entry name" value="N_methyl_site"/>
</dbReference>